<dbReference type="Pfam" id="PF20501">
    <property type="entry name" value="MbhE"/>
    <property type="match status" value="1"/>
</dbReference>
<feature type="transmembrane region" description="Helical" evidence="11">
    <location>
        <begin position="831"/>
        <end position="851"/>
    </location>
</feature>
<keyword evidence="6 11" id="KW-1133">Transmembrane helix</keyword>
<feature type="transmembrane region" description="Helical" evidence="11">
    <location>
        <begin position="320"/>
        <end position="341"/>
    </location>
</feature>
<comment type="caution">
    <text evidence="17">The sequence shown here is derived from an EMBL/GenBank/DDBJ whole genome shotgun (WGS) entry which is preliminary data.</text>
</comment>
<dbReference type="Pfam" id="PF00662">
    <property type="entry name" value="Proton_antipo_N"/>
    <property type="match status" value="1"/>
</dbReference>
<feature type="transmembrane region" description="Helical" evidence="11">
    <location>
        <begin position="109"/>
        <end position="126"/>
    </location>
</feature>
<organism evidence="17 18">
    <name type="scientific">Actinotalea ferrariae CF5-4</name>
    <dbReference type="NCBI Taxonomy" id="948458"/>
    <lineage>
        <taxon>Bacteria</taxon>
        <taxon>Bacillati</taxon>
        <taxon>Actinomycetota</taxon>
        <taxon>Actinomycetes</taxon>
        <taxon>Micrococcales</taxon>
        <taxon>Cellulomonadaceae</taxon>
        <taxon>Actinotalea</taxon>
    </lineage>
</organism>
<dbReference type="Proteomes" id="UP000019753">
    <property type="component" value="Unassembled WGS sequence"/>
</dbReference>
<feature type="domain" description="MrpA C-terminal/MbhD" evidence="15">
    <location>
        <begin position="600"/>
        <end position="663"/>
    </location>
</feature>
<feature type="transmembrane region" description="Helical" evidence="11">
    <location>
        <begin position="295"/>
        <end position="314"/>
    </location>
</feature>
<dbReference type="InterPro" id="IPR050616">
    <property type="entry name" value="CPA3_Na-H_Antiporter_A"/>
</dbReference>
<keyword evidence="8 11" id="KW-0472">Membrane</keyword>
<dbReference type="PRINTS" id="PR01434">
    <property type="entry name" value="NADHDHGNASE5"/>
</dbReference>
<dbReference type="Pfam" id="PF04039">
    <property type="entry name" value="MnhB"/>
    <property type="match status" value="1"/>
</dbReference>
<feature type="transmembrane region" description="Helical" evidence="11">
    <location>
        <begin position="800"/>
        <end position="819"/>
    </location>
</feature>
<feature type="domain" description="NADH-Ubiquinone oxidoreductase (complex I) chain 5 N-terminal" evidence="13">
    <location>
        <begin position="64"/>
        <end position="106"/>
    </location>
</feature>
<evidence type="ECO:0000256" key="10">
    <source>
        <dbReference type="SAM" id="MobiDB-lite"/>
    </source>
</evidence>
<dbReference type="InterPro" id="IPR001516">
    <property type="entry name" value="Proton_antipo_N"/>
</dbReference>
<evidence type="ECO:0000259" key="12">
    <source>
        <dbReference type="Pfam" id="PF00361"/>
    </source>
</evidence>
<dbReference type="GO" id="GO:0005886">
    <property type="term" value="C:plasma membrane"/>
    <property type="evidence" value="ECO:0007669"/>
    <property type="project" value="UniProtKB-SubCell"/>
</dbReference>
<sequence>MTLLAALLVMATAAALARPLARRLGRDAGYAMAVAMLGALGLVLTGADEVFAGRPVTAEIPWIPALDVAVRLRLDGLSLLFVVVALGVGALVMAYCARYLSETYDHARLYRLLGLFATAMLGLVLADDTVLLFVFFELTTLCSFLLIGGQGLKEARPATRALVVTGTGGLALLTAVVLMWSVTGTTSVTETLARSGEIAASPLAPWIAVTLMLAGMTKSAQVPFHFWLPDAMVALTPVSAYLHAATLVKAGIYVLMRFSPPFADTTLWTVTLVTAGLVTTVVGAVFALQQHDLKALLAYSTVSQLGWIVVLVGVGTDQALAVAGVHTFAHALFKATLFMLVGIIDREAGSRDIRDLSGLYRVMPVTAGLTAIAAMSMAGLPPLLGFVSKEESYYSFLQAPGGWGPVVGSVAVLSAAFTFAYSARILYGAFAGRTEQPDLYEPRLSFLLPAALPAVTSLGLGLFVTSLNPFFTRAVQDTVLGEAEVDLKLWPGLDSVALWMSVVTIALGVGLFLARGPVDRALQRLDLPFSGVQVYDALYARVLRLGDGIGRPARTGALAPHLAWPLVGVAAVAVVGVVVLRDLPAARATTRPEDWVVVALTAVAALGLARTTSRLGAITMLGIVGFLVGVWFLLAGGVDLALTQLLVEILTVVVAVLVLRRLPHRFEPTPRTRRAVAAGAGLVAGAVAGLGTWALAGRREPSAVSRYLLEEGPEGSGGTNVVNTVLVDFRGLDTFGEITVLAVVGMGLLALLRRDRPAERLPRDDDAPGDRTVLYVTSRVVVPVVVVASVVLLWRGHNEPGGGFIAALMGGLAVALVQLPRGLHGRTPLRAEPLLASGVAVAVGAGLLGMLDGSFLRPIRGAVEVGGFYQSLTTSLIFDVGVYLTVLGLVVAAIDRFSHGRTEVAVDVAVRTAGGAGDGSGDPPDDPALPDDDHRPVTTEEAIR</sequence>
<dbReference type="EMBL" id="AXCW01000079">
    <property type="protein sequence ID" value="EYR63629.1"/>
    <property type="molecule type" value="Genomic_DNA"/>
</dbReference>
<evidence type="ECO:0000313" key="18">
    <source>
        <dbReference type="Proteomes" id="UP000019753"/>
    </source>
</evidence>
<feature type="domain" description="Na+/H+ antiporter MnhB subunit-related protein" evidence="14">
    <location>
        <begin position="774"/>
        <end position="891"/>
    </location>
</feature>
<evidence type="ECO:0000259" key="13">
    <source>
        <dbReference type="Pfam" id="PF00662"/>
    </source>
</evidence>
<feature type="domain" description="NADH:quinone oxidoreductase/Mrp antiporter transmembrane" evidence="12">
    <location>
        <begin position="126"/>
        <end position="411"/>
    </location>
</feature>
<dbReference type="InterPro" id="IPR001750">
    <property type="entry name" value="ND/Mrp_TM"/>
</dbReference>
<dbReference type="AlphaFoldDB" id="A0A021VR02"/>
<dbReference type="InterPro" id="IPR025383">
    <property type="entry name" value="MrpA_C/MbhD"/>
</dbReference>
<evidence type="ECO:0000259" key="16">
    <source>
        <dbReference type="Pfam" id="PF20501"/>
    </source>
</evidence>
<keyword evidence="4" id="KW-1003">Cell membrane</keyword>
<feature type="transmembrane region" description="Helical" evidence="11">
    <location>
        <begin position="615"/>
        <end position="634"/>
    </location>
</feature>
<keyword evidence="3" id="KW-0050">Antiport</keyword>
<evidence type="ECO:0000313" key="17">
    <source>
        <dbReference type="EMBL" id="EYR63629.1"/>
    </source>
</evidence>
<keyword evidence="18" id="KW-1185">Reference proteome</keyword>
<name>A0A021VR02_9CELL</name>
<dbReference type="PANTHER" id="PTHR43373:SF1">
    <property type="entry name" value="NA(+)_H(+) ANTIPORTER SUBUNIT A"/>
    <property type="match status" value="1"/>
</dbReference>
<evidence type="ECO:0000256" key="7">
    <source>
        <dbReference type="ARBA" id="ARBA00023065"/>
    </source>
</evidence>
<feature type="transmembrane region" description="Helical" evidence="11">
    <location>
        <begin position="203"/>
        <end position="220"/>
    </location>
</feature>
<keyword evidence="2" id="KW-0813">Transport</keyword>
<evidence type="ECO:0000259" key="14">
    <source>
        <dbReference type="Pfam" id="PF04039"/>
    </source>
</evidence>
<evidence type="ECO:0000256" key="6">
    <source>
        <dbReference type="ARBA" id="ARBA00022989"/>
    </source>
</evidence>
<feature type="transmembrane region" description="Helical" evidence="11">
    <location>
        <begin position="444"/>
        <end position="464"/>
    </location>
</feature>
<evidence type="ECO:0000256" key="11">
    <source>
        <dbReference type="SAM" id="Phobius"/>
    </source>
</evidence>
<feature type="transmembrane region" description="Helical" evidence="11">
    <location>
        <begin position="773"/>
        <end position="794"/>
    </location>
</feature>
<dbReference type="PANTHER" id="PTHR43373">
    <property type="entry name" value="NA(+)/H(+) ANTIPORTER SUBUNIT"/>
    <property type="match status" value="1"/>
</dbReference>
<dbReference type="InterPro" id="IPR046806">
    <property type="entry name" value="MrpA_C/MbhE"/>
</dbReference>
<reference evidence="17 18" key="1">
    <citation type="submission" date="2014-01" db="EMBL/GenBank/DDBJ databases">
        <title>Actinotalea ferrariae CF5-4.</title>
        <authorList>
            <person name="Chen F."/>
            <person name="Li Y."/>
            <person name="Wang G."/>
        </authorList>
    </citation>
    <scope>NUCLEOTIDE SEQUENCE [LARGE SCALE GENOMIC DNA]</scope>
    <source>
        <strain evidence="17 18">CF5-4</strain>
    </source>
</reference>
<dbReference type="InterPro" id="IPR007182">
    <property type="entry name" value="MnhB"/>
</dbReference>
<feature type="transmembrane region" description="Helical" evidence="11">
    <location>
        <begin position="675"/>
        <end position="696"/>
    </location>
</feature>
<feature type="transmembrane region" description="Helical" evidence="11">
    <location>
        <begin position="496"/>
        <end position="514"/>
    </location>
</feature>
<feature type="transmembrane region" description="Helical" evidence="11">
    <location>
        <begin position="562"/>
        <end position="580"/>
    </location>
</feature>
<feature type="transmembrane region" description="Helical" evidence="11">
    <location>
        <begin position="132"/>
        <end position="149"/>
    </location>
</feature>
<keyword evidence="5 9" id="KW-0812">Transmembrane</keyword>
<evidence type="ECO:0000256" key="5">
    <source>
        <dbReference type="ARBA" id="ARBA00022692"/>
    </source>
</evidence>
<protein>
    <submittedName>
        <fullName evidence="17">Cation:proton antiporter</fullName>
    </submittedName>
</protein>
<feature type="transmembrane region" description="Helical" evidence="11">
    <location>
        <begin position="161"/>
        <end position="183"/>
    </location>
</feature>
<feature type="region of interest" description="Disordered" evidence="10">
    <location>
        <begin position="913"/>
        <end position="944"/>
    </location>
</feature>
<gene>
    <name evidence="17" type="ORF">N866_19235</name>
</gene>
<accession>A0A021VR02</accession>
<dbReference type="RefSeq" id="WP_052022713.1">
    <property type="nucleotide sequence ID" value="NZ_AXCW01000079.1"/>
</dbReference>
<evidence type="ECO:0000259" key="15">
    <source>
        <dbReference type="Pfam" id="PF13244"/>
    </source>
</evidence>
<feature type="transmembrane region" description="Helical" evidence="11">
    <location>
        <begin position="592"/>
        <end position="608"/>
    </location>
</feature>
<comment type="subcellular location">
    <subcellularLocation>
        <location evidence="1">Cell membrane</location>
        <topology evidence="1">Multi-pass membrane protein</topology>
    </subcellularLocation>
    <subcellularLocation>
        <location evidence="9">Membrane</location>
        <topology evidence="9">Multi-pass membrane protein</topology>
    </subcellularLocation>
</comment>
<evidence type="ECO:0000256" key="1">
    <source>
        <dbReference type="ARBA" id="ARBA00004651"/>
    </source>
</evidence>
<feature type="transmembrane region" description="Helical" evidence="11">
    <location>
        <begin position="734"/>
        <end position="752"/>
    </location>
</feature>
<evidence type="ECO:0000256" key="3">
    <source>
        <dbReference type="ARBA" id="ARBA00022449"/>
    </source>
</evidence>
<feature type="transmembrane region" description="Helical" evidence="11">
    <location>
        <begin position="232"/>
        <end position="255"/>
    </location>
</feature>
<dbReference type="GO" id="GO:0015297">
    <property type="term" value="F:antiporter activity"/>
    <property type="evidence" value="ECO:0007669"/>
    <property type="project" value="UniProtKB-KW"/>
</dbReference>
<feature type="transmembrane region" description="Helical" evidence="11">
    <location>
        <begin position="362"/>
        <end position="383"/>
    </location>
</feature>
<evidence type="ECO:0000256" key="4">
    <source>
        <dbReference type="ARBA" id="ARBA00022475"/>
    </source>
</evidence>
<feature type="transmembrane region" description="Helical" evidence="11">
    <location>
        <begin position="76"/>
        <end position="97"/>
    </location>
</feature>
<evidence type="ECO:0000256" key="8">
    <source>
        <dbReference type="ARBA" id="ARBA00023136"/>
    </source>
</evidence>
<dbReference type="Pfam" id="PF13244">
    <property type="entry name" value="MbhD"/>
    <property type="match status" value="1"/>
</dbReference>
<feature type="transmembrane region" description="Helical" evidence="11">
    <location>
        <begin position="267"/>
        <end position="288"/>
    </location>
</feature>
<feature type="transmembrane region" description="Helical" evidence="11">
    <location>
        <begin position="871"/>
        <end position="894"/>
    </location>
</feature>
<evidence type="ECO:0000256" key="2">
    <source>
        <dbReference type="ARBA" id="ARBA00022448"/>
    </source>
</evidence>
<feature type="compositionally biased region" description="Basic and acidic residues" evidence="10">
    <location>
        <begin position="931"/>
        <end position="944"/>
    </location>
</feature>
<feature type="transmembrane region" description="Helical" evidence="11">
    <location>
        <begin position="403"/>
        <end position="423"/>
    </location>
</feature>
<feature type="domain" description="MrpA C-terminal/MbhE" evidence="16">
    <location>
        <begin position="674"/>
        <end position="759"/>
    </location>
</feature>
<dbReference type="GO" id="GO:0006811">
    <property type="term" value="P:monoatomic ion transport"/>
    <property type="evidence" value="ECO:0007669"/>
    <property type="project" value="UniProtKB-KW"/>
</dbReference>
<proteinExistence type="predicted"/>
<feature type="transmembrane region" description="Helical" evidence="11">
    <location>
        <begin position="640"/>
        <end position="663"/>
    </location>
</feature>
<evidence type="ECO:0000256" key="9">
    <source>
        <dbReference type="RuleBase" id="RU000320"/>
    </source>
</evidence>
<keyword evidence="7" id="KW-0406">Ion transport</keyword>
<dbReference type="Pfam" id="PF00361">
    <property type="entry name" value="Proton_antipo_M"/>
    <property type="match status" value="1"/>
</dbReference>